<dbReference type="Proteomes" id="UP000095009">
    <property type="component" value="Unassembled WGS sequence"/>
</dbReference>
<keyword evidence="3" id="KW-1185">Reference proteome</keyword>
<feature type="transmembrane region" description="Helical" evidence="1">
    <location>
        <begin position="7"/>
        <end position="30"/>
    </location>
</feature>
<organism evidence="2 3">
    <name type="scientific">Nadsonia fulvescens var. elongata DSM 6958</name>
    <dbReference type="NCBI Taxonomy" id="857566"/>
    <lineage>
        <taxon>Eukaryota</taxon>
        <taxon>Fungi</taxon>
        <taxon>Dikarya</taxon>
        <taxon>Ascomycota</taxon>
        <taxon>Saccharomycotina</taxon>
        <taxon>Dipodascomycetes</taxon>
        <taxon>Dipodascales</taxon>
        <taxon>Dipodascales incertae sedis</taxon>
        <taxon>Nadsonia</taxon>
    </lineage>
</organism>
<evidence type="ECO:0000313" key="2">
    <source>
        <dbReference type="EMBL" id="ODQ68228.1"/>
    </source>
</evidence>
<evidence type="ECO:0000313" key="3">
    <source>
        <dbReference type="Proteomes" id="UP000095009"/>
    </source>
</evidence>
<dbReference type="EMBL" id="KV454406">
    <property type="protein sequence ID" value="ODQ68228.1"/>
    <property type="molecule type" value="Genomic_DNA"/>
</dbReference>
<evidence type="ECO:0000256" key="1">
    <source>
        <dbReference type="SAM" id="Phobius"/>
    </source>
</evidence>
<proteinExistence type="predicted"/>
<dbReference type="AlphaFoldDB" id="A0A1E3PSH3"/>
<keyword evidence="1" id="KW-0812">Transmembrane</keyword>
<protein>
    <submittedName>
        <fullName evidence="2">Uncharacterized protein</fullName>
    </submittedName>
</protein>
<keyword evidence="1" id="KW-0472">Membrane</keyword>
<sequence length="164" mass="18446">MLFSLFVFFTVFASVVIFIAPALIFVPAIIIGLTVLSFPFIIGLAGIAWIVFLIWKSNSYLARRQKVYIAEQSKQWQRVAATDLRGLMDDGQQQDLQDAMRTIEARRIEDIEASENEAPRIVDVSSINTLQISPPNSSSTIACEVIFENDEDTERPLSKNIMAF</sequence>
<keyword evidence="1" id="KW-1133">Transmembrane helix</keyword>
<name>A0A1E3PSH3_9ASCO</name>
<gene>
    <name evidence="2" type="ORF">NADFUDRAFT_39625</name>
</gene>
<feature type="transmembrane region" description="Helical" evidence="1">
    <location>
        <begin position="36"/>
        <end position="55"/>
    </location>
</feature>
<accession>A0A1E3PSH3</accession>
<reference evidence="2 3" key="1">
    <citation type="journal article" date="2016" name="Proc. Natl. Acad. Sci. U.S.A.">
        <title>Comparative genomics of biotechnologically important yeasts.</title>
        <authorList>
            <person name="Riley R."/>
            <person name="Haridas S."/>
            <person name="Wolfe K.H."/>
            <person name="Lopes M.R."/>
            <person name="Hittinger C.T."/>
            <person name="Goeker M."/>
            <person name="Salamov A.A."/>
            <person name="Wisecaver J.H."/>
            <person name="Long T.M."/>
            <person name="Calvey C.H."/>
            <person name="Aerts A.L."/>
            <person name="Barry K.W."/>
            <person name="Choi C."/>
            <person name="Clum A."/>
            <person name="Coughlan A.Y."/>
            <person name="Deshpande S."/>
            <person name="Douglass A.P."/>
            <person name="Hanson S.J."/>
            <person name="Klenk H.-P."/>
            <person name="LaButti K.M."/>
            <person name="Lapidus A."/>
            <person name="Lindquist E.A."/>
            <person name="Lipzen A.M."/>
            <person name="Meier-Kolthoff J.P."/>
            <person name="Ohm R.A."/>
            <person name="Otillar R.P."/>
            <person name="Pangilinan J.L."/>
            <person name="Peng Y."/>
            <person name="Rokas A."/>
            <person name="Rosa C.A."/>
            <person name="Scheuner C."/>
            <person name="Sibirny A.A."/>
            <person name="Slot J.C."/>
            <person name="Stielow J.B."/>
            <person name="Sun H."/>
            <person name="Kurtzman C.P."/>
            <person name="Blackwell M."/>
            <person name="Grigoriev I.V."/>
            <person name="Jeffries T.W."/>
        </authorList>
    </citation>
    <scope>NUCLEOTIDE SEQUENCE [LARGE SCALE GENOMIC DNA]</scope>
    <source>
        <strain evidence="2 3">DSM 6958</strain>
    </source>
</reference>